<evidence type="ECO:0000313" key="4">
    <source>
        <dbReference type="Proteomes" id="UP000436088"/>
    </source>
</evidence>
<dbReference type="PANTHER" id="PTHR33116">
    <property type="entry name" value="REVERSE TRANSCRIPTASE ZINC-BINDING DOMAIN-CONTAINING PROTEIN-RELATED-RELATED"/>
    <property type="match status" value="1"/>
</dbReference>
<dbReference type="SUPFAM" id="SSF56672">
    <property type="entry name" value="DNA/RNA polymerases"/>
    <property type="match status" value="1"/>
</dbReference>
<dbReference type="Gene3D" id="3.60.10.10">
    <property type="entry name" value="Endonuclease/exonuclease/phosphatase"/>
    <property type="match status" value="1"/>
</dbReference>
<dbReference type="Pfam" id="PF23118">
    <property type="entry name" value="zf-C2H2_STOP2_C"/>
    <property type="match status" value="1"/>
</dbReference>
<reference evidence="3" key="1">
    <citation type="submission" date="2019-09" db="EMBL/GenBank/DDBJ databases">
        <title>Draft genome information of white flower Hibiscus syriacus.</title>
        <authorList>
            <person name="Kim Y.-M."/>
        </authorList>
    </citation>
    <scope>NUCLEOTIDE SEQUENCE [LARGE SCALE GENOMIC DNA]</scope>
    <source>
        <strain evidence="3">YM2019G1</strain>
    </source>
</reference>
<organism evidence="3 4">
    <name type="scientific">Hibiscus syriacus</name>
    <name type="common">Rose of Sharon</name>
    <dbReference type="NCBI Taxonomy" id="106335"/>
    <lineage>
        <taxon>Eukaryota</taxon>
        <taxon>Viridiplantae</taxon>
        <taxon>Streptophyta</taxon>
        <taxon>Embryophyta</taxon>
        <taxon>Tracheophyta</taxon>
        <taxon>Spermatophyta</taxon>
        <taxon>Magnoliopsida</taxon>
        <taxon>eudicotyledons</taxon>
        <taxon>Gunneridae</taxon>
        <taxon>Pentapetalae</taxon>
        <taxon>rosids</taxon>
        <taxon>malvids</taxon>
        <taxon>Malvales</taxon>
        <taxon>Malvaceae</taxon>
        <taxon>Malvoideae</taxon>
        <taxon>Hibiscus</taxon>
    </lineage>
</organism>
<feature type="region of interest" description="Disordered" evidence="1">
    <location>
        <begin position="1"/>
        <end position="31"/>
    </location>
</feature>
<dbReference type="Proteomes" id="UP000436088">
    <property type="component" value="Unassembled WGS sequence"/>
</dbReference>
<comment type="caution">
    <text evidence="3">The sequence shown here is derived from an EMBL/GenBank/DDBJ whole genome shotgun (WGS) entry which is preliminary data.</text>
</comment>
<dbReference type="InterPro" id="IPR058196">
    <property type="entry name" value="zf-C2H2_STOP1/2_C"/>
</dbReference>
<dbReference type="InterPro" id="IPR000477">
    <property type="entry name" value="RT_dom"/>
</dbReference>
<dbReference type="PANTHER" id="PTHR33116:SF76">
    <property type="entry name" value="DUF4283 DOMAIN-CONTAINING PROTEIN"/>
    <property type="match status" value="1"/>
</dbReference>
<dbReference type="PROSITE" id="PS50878">
    <property type="entry name" value="RT_POL"/>
    <property type="match status" value="1"/>
</dbReference>
<dbReference type="InterPro" id="IPR043502">
    <property type="entry name" value="DNA/RNA_pol_sf"/>
</dbReference>
<feature type="region of interest" description="Disordered" evidence="1">
    <location>
        <begin position="75"/>
        <end position="96"/>
    </location>
</feature>
<evidence type="ECO:0000256" key="1">
    <source>
        <dbReference type="SAM" id="MobiDB-lite"/>
    </source>
</evidence>
<dbReference type="Pfam" id="PF13966">
    <property type="entry name" value="zf-RVT"/>
    <property type="match status" value="1"/>
</dbReference>
<dbReference type="EMBL" id="VEPZ02001761">
    <property type="protein sequence ID" value="KAE8657371.1"/>
    <property type="molecule type" value="Genomic_DNA"/>
</dbReference>
<dbReference type="AlphaFoldDB" id="A0A6A2WHA5"/>
<dbReference type="InterPro" id="IPR026960">
    <property type="entry name" value="RVT-Znf"/>
</dbReference>
<dbReference type="InterPro" id="IPR036691">
    <property type="entry name" value="Endo/exonu/phosph_ase_sf"/>
</dbReference>
<evidence type="ECO:0000259" key="2">
    <source>
        <dbReference type="PROSITE" id="PS50878"/>
    </source>
</evidence>
<dbReference type="Pfam" id="PF00078">
    <property type="entry name" value="RVT_1"/>
    <property type="match status" value="1"/>
</dbReference>
<feature type="compositionally biased region" description="Basic and acidic residues" evidence="1">
    <location>
        <begin position="1"/>
        <end position="12"/>
    </location>
</feature>
<feature type="domain" description="Reverse transcriptase" evidence="2">
    <location>
        <begin position="555"/>
        <end position="863"/>
    </location>
</feature>
<dbReference type="SUPFAM" id="SSF56219">
    <property type="entry name" value="DNase I-like"/>
    <property type="match status" value="1"/>
</dbReference>
<accession>A0A6A2WHA5</accession>
<protein>
    <recommendedName>
        <fullName evidence="2">Reverse transcriptase domain-containing protein</fullName>
    </recommendedName>
</protein>
<proteinExistence type="predicted"/>
<name>A0A6A2WHA5_HIBSY</name>
<keyword evidence="4" id="KW-1185">Reference proteome</keyword>
<gene>
    <name evidence="3" type="ORF">F3Y22_tig00116996pilonHSYRG00585</name>
</gene>
<evidence type="ECO:0000313" key="3">
    <source>
        <dbReference type="EMBL" id="KAE8657371.1"/>
    </source>
</evidence>
<sequence length="1186" mass="133773">MHMRGQGDEHKTPGALAKPNKESDSEPAIINKELTVTRATFAADAVPRNYQKDKLFGHISLFQGHIPAIPSEEAKALTGPSDRGDGSIDDPTDNFSPSNFDTRNFGGFHEFPVPPFDDSESSFEFLLFGSSFGYNARQPLTVSSFVAQELFGCSTGHDLEYYPPKSLEGKPTVIPPPEILEAGISEWKLSLVGQFLGASPSFASIQRIVNSLWNKALKGSRLQVSSAVWIQLFNVPLELFSRAGLSYVASAIGVPISMDTITASKSRLEFAKVCVEIGANDKIPKSVDVMLKDVSNASDAAKSQTSEILEVDSSKPASIKKGFYYSSPFFLYVIYGSNDGIIRRQLWHQLKVVNSSVCHYPWIIGDFQDLTHELDLLDHPFFGPSFTWSNKQTDLFLARKLDRVLINPYWFTAFPLSFVEFLSPGVSDHCMAIVNLAKESHLNRPKPFKFFNFWSDHPSFLNVVRNSWLPFSSGNPMSVLFTKLKRLKSALKQFNNENFNNLPSKVKAKKAELELQQLRTLKGKDGIEKEIILQDELKTLEEAEILFLKHKEKIKWIKNGDKNTKFFHSMLAFKNKRDTIRVLIDGNGNRLESFDAISKEVTSSFSKLLGSVDNRVKNIDHSSLKELLNYSLPSDAAFVLVMDITNKAIQEAFFSQGNDKAPGPDGYSPCFFKKAWSIVGDDVLAAVKYFFHNNYMNPSFNSTIIALVPKVPNPKAVKDFRPISYSISFNGSLIGYFKGTRGLRQGDPLSPTLFVLAMHVLSKMLNLAAAKGVFGYHPKCKRIGLTHLSFADDLMIFCKGSADSIMGVLSVLDLFYEISGLQLNSSKCEIFSVGSSSRSMEFFQQITGFKRGSLPVRYLGIPLVTRKLTEKDCVVLIEKIKQRLHHWPARNLSYAGRLELIRDDKPASGARVSWDFICFSKVEGGLGIKNTEIWNQACSIDLIRKILEGDGSLWVAWLKSYVFKDQDFWNFVAGFNVSWSVNRILKLRSITLTILSSSGYLRLNDIWKSICIKREKVPWQNLIWFPMHIPKFSLIAWMSLLNRLPTRDRLLKIGISTDGTYVNCSNDQETRNHLFCQCSLVVRLWSSVLMLNGLKNASSTWEEMVTRASSTWKGKSLLITILKIAWTAYIYTLWEERNRRIFQGRHRSTDELLKIIIEAVRIQLKGKNINRADRTNSNLCIAWGIT</sequence>